<feature type="signal peptide" evidence="3">
    <location>
        <begin position="1"/>
        <end position="20"/>
    </location>
</feature>
<proteinExistence type="predicted"/>
<dbReference type="PANTHER" id="PTHR23259">
    <property type="entry name" value="RIDDLE"/>
    <property type="match status" value="1"/>
</dbReference>
<evidence type="ECO:0000256" key="3">
    <source>
        <dbReference type="SAM" id="SignalP"/>
    </source>
</evidence>
<name>A0AAW1ULF9_9CUCU</name>
<feature type="chain" id="PRO_5043542246" description="TIL domain-containing protein" evidence="3">
    <location>
        <begin position="21"/>
        <end position="221"/>
    </location>
</feature>
<dbReference type="PANTHER" id="PTHR23259:SF70">
    <property type="entry name" value="ACCESSORY GLAND PROTEIN ACP62F-RELATED"/>
    <property type="match status" value="1"/>
</dbReference>
<dbReference type="CDD" id="cd19941">
    <property type="entry name" value="TIL"/>
    <property type="match status" value="2"/>
</dbReference>
<sequence length="221" mass="23870">MFLVTVCAVLMMICIENSNQDKICGPYGNYKPCGSACEATCANPKVADACIDQCVPNCHCNSGAVLENPSGKCILIKDCPKLRVLFKDFWLPLTIKYCTKIFILYGGIPPSADVIFDCYIKKSQSIISIVSLLTLKSVNNMYLVTVCALLMMICIGNSNQDKACGPYGRFDTCGSACAPTCQNPKGSNLCTEQCDPKCLCNSGALLESPHGKCVLEKDCPK</sequence>
<dbReference type="AlphaFoldDB" id="A0AAW1ULF9"/>
<reference evidence="5 6" key="1">
    <citation type="submission" date="2023-03" db="EMBL/GenBank/DDBJ databases">
        <title>Genome insight into feeding habits of ladybird beetles.</title>
        <authorList>
            <person name="Li H.-S."/>
            <person name="Huang Y.-H."/>
            <person name="Pang H."/>
        </authorList>
    </citation>
    <scope>NUCLEOTIDE SEQUENCE [LARGE SCALE GENOMIC DNA]</scope>
    <source>
        <strain evidence="5">SYSU_2023b</strain>
        <tissue evidence="5">Whole body</tissue>
    </source>
</reference>
<dbReference type="Proteomes" id="UP001431783">
    <property type="component" value="Unassembled WGS sequence"/>
</dbReference>
<dbReference type="GO" id="GO:0030414">
    <property type="term" value="F:peptidase inhibitor activity"/>
    <property type="evidence" value="ECO:0007669"/>
    <property type="project" value="UniProtKB-KW"/>
</dbReference>
<evidence type="ECO:0000313" key="5">
    <source>
        <dbReference type="EMBL" id="KAK9881589.1"/>
    </source>
</evidence>
<keyword evidence="6" id="KW-1185">Reference proteome</keyword>
<organism evidence="5 6">
    <name type="scientific">Henosepilachna vigintioctopunctata</name>
    <dbReference type="NCBI Taxonomy" id="420089"/>
    <lineage>
        <taxon>Eukaryota</taxon>
        <taxon>Metazoa</taxon>
        <taxon>Ecdysozoa</taxon>
        <taxon>Arthropoda</taxon>
        <taxon>Hexapoda</taxon>
        <taxon>Insecta</taxon>
        <taxon>Pterygota</taxon>
        <taxon>Neoptera</taxon>
        <taxon>Endopterygota</taxon>
        <taxon>Coleoptera</taxon>
        <taxon>Polyphaga</taxon>
        <taxon>Cucujiformia</taxon>
        <taxon>Coccinelloidea</taxon>
        <taxon>Coccinellidae</taxon>
        <taxon>Epilachninae</taxon>
        <taxon>Epilachnini</taxon>
        <taxon>Henosepilachna</taxon>
    </lineage>
</organism>
<evidence type="ECO:0000313" key="6">
    <source>
        <dbReference type="Proteomes" id="UP001431783"/>
    </source>
</evidence>
<keyword evidence="3" id="KW-0732">Signal</keyword>
<feature type="domain" description="TIL" evidence="4">
    <location>
        <begin position="164"/>
        <end position="219"/>
    </location>
</feature>
<feature type="domain" description="TIL" evidence="4">
    <location>
        <begin position="24"/>
        <end position="79"/>
    </location>
</feature>
<protein>
    <recommendedName>
        <fullName evidence="4">TIL domain-containing protein</fullName>
    </recommendedName>
</protein>
<evidence type="ECO:0000259" key="4">
    <source>
        <dbReference type="Pfam" id="PF01826"/>
    </source>
</evidence>
<dbReference type="EMBL" id="JARQZJ010000069">
    <property type="protein sequence ID" value="KAK9881589.1"/>
    <property type="molecule type" value="Genomic_DNA"/>
</dbReference>
<dbReference type="InterPro" id="IPR051368">
    <property type="entry name" value="SerProtInhib-TIL_Domain"/>
</dbReference>
<evidence type="ECO:0000256" key="2">
    <source>
        <dbReference type="ARBA" id="ARBA00023157"/>
    </source>
</evidence>
<evidence type="ECO:0000256" key="1">
    <source>
        <dbReference type="ARBA" id="ARBA00022690"/>
    </source>
</evidence>
<accession>A0AAW1ULF9</accession>
<dbReference type="SUPFAM" id="SSF57567">
    <property type="entry name" value="Serine protease inhibitors"/>
    <property type="match status" value="2"/>
</dbReference>
<dbReference type="Gene3D" id="2.10.25.10">
    <property type="entry name" value="Laminin"/>
    <property type="match status" value="2"/>
</dbReference>
<keyword evidence="2" id="KW-1015">Disulfide bond</keyword>
<dbReference type="InterPro" id="IPR002919">
    <property type="entry name" value="TIL_dom"/>
</dbReference>
<dbReference type="InterPro" id="IPR036084">
    <property type="entry name" value="Ser_inhib-like_sf"/>
</dbReference>
<gene>
    <name evidence="5" type="ORF">WA026_016460</name>
</gene>
<comment type="caution">
    <text evidence="5">The sequence shown here is derived from an EMBL/GenBank/DDBJ whole genome shotgun (WGS) entry which is preliminary data.</text>
</comment>
<keyword evidence="1" id="KW-0646">Protease inhibitor</keyword>
<dbReference type="Pfam" id="PF01826">
    <property type="entry name" value="TIL"/>
    <property type="match status" value="2"/>
</dbReference>